<dbReference type="Pfam" id="PF12804">
    <property type="entry name" value="NTP_transf_3"/>
    <property type="match status" value="1"/>
</dbReference>
<gene>
    <name evidence="2" type="ORF">ABS642_21320</name>
</gene>
<protein>
    <submittedName>
        <fullName evidence="2">NTP transferase domain-containing protein</fullName>
    </submittedName>
</protein>
<accession>A0AAU7VVC2</accession>
<dbReference type="GO" id="GO:0016779">
    <property type="term" value="F:nucleotidyltransferase activity"/>
    <property type="evidence" value="ECO:0007669"/>
    <property type="project" value="UniProtKB-ARBA"/>
</dbReference>
<dbReference type="SUPFAM" id="SSF53448">
    <property type="entry name" value="Nucleotide-diphospho-sugar transferases"/>
    <property type="match status" value="1"/>
</dbReference>
<dbReference type="EMBL" id="CP158357">
    <property type="protein sequence ID" value="XBX78412.1"/>
    <property type="molecule type" value="Genomic_DNA"/>
</dbReference>
<dbReference type="InterPro" id="IPR025877">
    <property type="entry name" value="MobA-like_NTP_Trfase"/>
</dbReference>
<sequence length="268" mass="29290">MTGGSHRDRERRTCDPDLERFLDSEDVLAVGARLADHDPHHPLASYYSTHRDRLSHNQIDQAYAFGMEFDAINPAGGRGSRLGGERKERLVRADEPLLSLAIRATESARRIVIVGDVAAREGVMTTREDPPFAGPVAAIAAGLAQIPREDESFVLVLACDVPDAVKALPYLRRQVGKERSADGVIAVDEHGVDQYLLAIYSTHSLRHALRTERPSSMRQVIEGLTLTRVRVPPGSTRDVDTWTDAAELGVSKQEETHALSSALGDLAS</sequence>
<reference evidence="2" key="1">
    <citation type="submission" date="2024-06" db="EMBL/GenBank/DDBJ databases">
        <title>Draft genome sequence of Microbacterium sp. strain A8/3-1, isolated from Oxytropis tragacanthoides Fisch. ex DC. Root nodules in the Altai region of Russia.</title>
        <authorList>
            <person name="Sazanova A."/>
            <person name="Guro P."/>
            <person name="Kuznetsova I."/>
            <person name="Belimov A."/>
            <person name="Safronova V."/>
        </authorList>
    </citation>
    <scope>NUCLEOTIDE SEQUENCE</scope>
    <source>
        <strain evidence="2">A8/3-1</strain>
    </source>
</reference>
<feature type="domain" description="MobA-like NTP transferase" evidence="1">
    <location>
        <begin position="75"/>
        <end position="222"/>
    </location>
</feature>
<evidence type="ECO:0000313" key="2">
    <source>
        <dbReference type="EMBL" id="XBX78412.1"/>
    </source>
</evidence>
<name>A0AAU7VVC2_9MICO</name>
<evidence type="ECO:0000259" key="1">
    <source>
        <dbReference type="Pfam" id="PF12804"/>
    </source>
</evidence>
<dbReference type="RefSeq" id="WP_350351680.1">
    <property type="nucleotide sequence ID" value="NZ_CP158357.1"/>
</dbReference>
<dbReference type="Gene3D" id="3.90.550.10">
    <property type="entry name" value="Spore Coat Polysaccharide Biosynthesis Protein SpsA, Chain A"/>
    <property type="match status" value="1"/>
</dbReference>
<dbReference type="AlphaFoldDB" id="A0AAU7VVC2"/>
<proteinExistence type="predicted"/>
<organism evidence="2">
    <name type="scientific">Microbacterium sp. A8/3-1</name>
    <dbReference type="NCBI Taxonomy" id="3160749"/>
    <lineage>
        <taxon>Bacteria</taxon>
        <taxon>Bacillati</taxon>
        <taxon>Actinomycetota</taxon>
        <taxon>Actinomycetes</taxon>
        <taxon>Micrococcales</taxon>
        <taxon>Microbacteriaceae</taxon>
        <taxon>Microbacterium</taxon>
    </lineage>
</organism>
<keyword evidence="2" id="KW-0808">Transferase</keyword>
<dbReference type="InterPro" id="IPR029044">
    <property type="entry name" value="Nucleotide-diphossugar_trans"/>
</dbReference>